<accession>A0A1V9YNE0</accession>
<dbReference type="InterPro" id="IPR024160">
    <property type="entry name" value="BIN3_SAM-bd_dom"/>
</dbReference>
<dbReference type="PROSITE" id="PS51515">
    <property type="entry name" value="BIN3_SAM"/>
    <property type="match status" value="1"/>
</dbReference>
<dbReference type="Pfam" id="PF00035">
    <property type="entry name" value="dsrm"/>
    <property type="match status" value="1"/>
</dbReference>
<evidence type="ECO:0000256" key="5">
    <source>
        <dbReference type="PROSITE-ProRule" id="PRU00266"/>
    </source>
</evidence>
<dbReference type="OrthoDB" id="273070at2759"/>
<keyword evidence="3 7" id="KW-0808">Transferase</keyword>
<dbReference type="GO" id="GO:0003723">
    <property type="term" value="F:RNA binding"/>
    <property type="evidence" value="ECO:0007669"/>
    <property type="project" value="UniProtKB-UniRule"/>
</dbReference>
<feature type="domain" description="Bin3-type SAM" evidence="9">
    <location>
        <begin position="37"/>
        <end position="349"/>
    </location>
</feature>
<keyword evidence="5" id="KW-0694">RNA-binding</keyword>
<sequence length="356" mass="40149">MGTEGMAEDDLAIEHVFGNFHDYYTFNPEAERIRFLSPSLRSSLYHAFHKQKRVYYMDIGCNEGKLTKAVHKALKNPQTLAAPTTETTFSVDNICLLNEKLQKHHQNPEYVTIEDGGTGHRKHFIIHVFIANVFFGVGDGVSKKIAKAKAAGQALERLNSIEAAEIPTSATEIPVTEELAKTTTEEPMELYTIGIDVDPVLIDRAQSLVKNDTTLHFEVADVMLGGQLDEICKNHLENSECFDLISCFSITMWIHLNHGDAGLIAFLNLAASKTKHLLIEPQPWKCYKTAIRRLERLNHKIPASFRQIQIKQNVVQVIESHLNDLFPYKTSLGKTNWSRLVLLYSKEPLNSPPKAK</sequence>
<evidence type="ECO:0000256" key="2">
    <source>
        <dbReference type="ARBA" id="ARBA00022603"/>
    </source>
</evidence>
<protein>
    <recommendedName>
        <fullName evidence="7">RNA methyltransferase</fullName>
        <ecNumber evidence="7">2.1.1.-</ecNumber>
    </recommendedName>
</protein>
<evidence type="ECO:0000256" key="1">
    <source>
        <dbReference type="ARBA" id="ARBA00008361"/>
    </source>
</evidence>
<evidence type="ECO:0000256" key="6">
    <source>
        <dbReference type="PROSITE-ProRule" id="PRU00848"/>
    </source>
</evidence>
<keyword evidence="2 7" id="KW-0489">Methyltransferase</keyword>
<dbReference type="InterPro" id="IPR010675">
    <property type="entry name" value="Bin3_C"/>
</dbReference>
<dbReference type="InterPro" id="IPR014720">
    <property type="entry name" value="dsRBD_dom"/>
</dbReference>
<dbReference type="InterPro" id="IPR039772">
    <property type="entry name" value="Bin3-like"/>
</dbReference>
<evidence type="ECO:0000256" key="7">
    <source>
        <dbReference type="RuleBase" id="RU367087"/>
    </source>
</evidence>
<dbReference type="AlphaFoldDB" id="A0A1V9YNE0"/>
<dbReference type="Gene3D" id="3.30.160.20">
    <property type="match status" value="1"/>
</dbReference>
<dbReference type="GO" id="GO:0008173">
    <property type="term" value="F:RNA methyltransferase activity"/>
    <property type="evidence" value="ECO:0007669"/>
    <property type="project" value="UniProtKB-UniRule"/>
</dbReference>
<dbReference type="SMART" id="SM00358">
    <property type="entry name" value="DSRM"/>
    <property type="match status" value="1"/>
</dbReference>
<dbReference type="GO" id="GO:0032259">
    <property type="term" value="P:methylation"/>
    <property type="evidence" value="ECO:0007669"/>
    <property type="project" value="UniProtKB-KW"/>
</dbReference>
<dbReference type="Proteomes" id="UP000243217">
    <property type="component" value="Unassembled WGS sequence"/>
</dbReference>
<dbReference type="STRING" id="74557.A0A1V9YNE0"/>
<evidence type="ECO:0000256" key="4">
    <source>
        <dbReference type="ARBA" id="ARBA00022691"/>
    </source>
</evidence>
<keyword evidence="4 6" id="KW-0949">S-adenosyl-L-methionine</keyword>
<dbReference type="Gene3D" id="3.40.50.150">
    <property type="entry name" value="Vaccinia Virus protein VP39"/>
    <property type="match status" value="1"/>
</dbReference>
<dbReference type="EC" id="2.1.1.-" evidence="7"/>
<comment type="similarity">
    <text evidence="1 7">Belongs to the methyltransferase superfamily.</text>
</comment>
<proteinExistence type="inferred from homology"/>
<dbReference type="PANTHER" id="PTHR12315">
    <property type="entry name" value="BICOID-INTERACTING PROTEIN RELATED"/>
    <property type="match status" value="1"/>
</dbReference>
<dbReference type="GO" id="GO:2000632">
    <property type="term" value="P:negative regulation of pre-miRNA processing"/>
    <property type="evidence" value="ECO:0007669"/>
    <property type="project" value="TreeGrafter"/>
</dbReference>
<evidence type="ECO:0000259" key="9">
    <source>
        <dbReference type="PROSITE" id="PS51515"/>
    </source>
</evidence>
<dbReference type="InterPro" id="IPR029063">
    <property type="entry name" value="SAM-dependent_MTases_sf"/>
</dbReference>
<organism evidence="10 11">
    <name type="scientific">Thraustotheca clavata</name>
    <dbReference type="NCBI Taxonomy" id="74557"/>
    <lineage>
        <taxon>Eukaryota</taxon>
        <taxon>Sar</taxon>
        <taxon>Stramenopiles</taxon>
        <taxon>Oomycota</taxon>
        <taxon>Saprolegniomycetes</taxon>
        <taxon>Saprolegniales</taxon>
        <taxon>Achlyaceae</taxon>
        <taxon>Thraustotheca</taxon>
    </lineage>
</organism>
<dbReference type="EMBL" id="JNBS01003435">
    <property type="protein sequence ID" value="OQR87209.1"/>
    <property type="molecule type" value="Genomic_DNA"/>
</dbReference>
<reference evidence="10 11" key="1">
    <citation type="journal article" date="2014" name="Genome Biol. Evol.">
        <title>The secreted proteins of Achlya hypogyna and Thraustotheca clavata identify the ancestral oomycete secretome and reveal gene acquisitions by horizontal gene transfer.</title>
        <authorList>
            <person name="Misner I."/>
            <person name="Blouin N."/>
            <person name="Leonard G."/>
            <person name="Richards T.A."/>
            <person name="Lane C.E."/>
        </authorList>
    </citation>
    <scope>NUCLEOTIDE SEQUENCE [LARGE SCALE GENOMIC DNA]</scope>
    <source>
        <strain evidence="10 11">ATCC 34112</strain>
    </source>
</reference>
<evidence type="ECO:0000313" key="11">
    <source>
        <dbReference type="Proteomes" id="UP000243217"/>
    </source>
</evidence>
<dbReference type="Pfam" id="PF06859">
    <property type="entry name" value="Bin3"/>
    <property type="match status" value="1"/>
</dbReference>
<evidence type="ECO:0000256" key="3">
    <source>
        <dbReference type="ARBA" id="ARBA00022679"/>
    </source>
</evidence>
<dbReference type="GO" id="GO:0005737">
    <property type="term" value="C:cytoplasm"/>
    <property type="evidence" value="ECO:0007669"/>
    <property type="project" value="TreeGrafter"/>
</dbReference>
<evidence type="ECO:0000259" key="8">
    <source>
        <dbReference type="PROSITE" id="PS50137"/>
    </source>
</evidence>
<dbReference type="PROSITE" id="PS50137">
    <property type="entry name" value="DS_RBD"/>
    <property type="match status" value="1"/>
</dbReference>
<gene>
    <name evidence="10" type="ORF">THRCLA_10485</name>
</gene>
<feature type="domain" description="DRBM" evidence="8">
    <location>
        <begin position="92"/>
        <end position="160"/>
    </location>
</feature>
<dbReference type="SUPFAM" id="SSF54768">
    <property type="entry name" value="dsRNA-binding domain-like"/>
    <property type="match status" value="1"/>
</dbReference>
<dbReference type="PANTHER" id="PTHR12315:SF1">
    <property type="entry name" value="RNA 5'-MONOPHOSPHATE METHYLTRANSFERASE"/>
    <property type="match status" value="1"/>
</dbReference>
<name>A0A1V9YNE0_9STRA</name>
<keyword evidence="11" id="KW-1185">Reference proteome</keyword>
<dbReference type="GO" id="GO:0008171">
    <property type="term" value="F:O-methyltransferase activity"/>
    <property type="evidence" value="ECO:0007669"/>
    <property type="project" value="UniProtKB-UniRule"/>
</dbReference>
<evidence type="ECO:0000313" key="10">
    <source>
        <dbReference type="EMBL" id="OQR87209.1"/>
    </source>
</evidence>
<comment type="caution">
    <text evidence="10">The sequence shown here is derived from an EMBL/GenBank/DDBJ whole genome shotgun (WGS) entry which is preliminary data.</text>
</comment>